<keyword evidence="1" id="KW-0812">Transmembrane</keyword>
<feature type="transmembrane region" description="Helical" evidence="1">
    <location>
        <begin position="154"/>
        <end position="172"/>
    </location>
</feature>
<organism evidence="3 4">
    <name type="scientific">Actinomadura miaoliensis</name>
    <dbReference type="NCBI Taxonomy" id="430685"/>
    <lineage>
        <taxon>Bacteria</taxon>
        <taxon>Bacillati</taxon>
        <taxon>Actinomycetota</taxon>
        <taxon>Actinomycetes</taxon>
        <taxon>Streptosporangiales</taxon>
        <taxon>Thermomonosporaceae</taxon>
        <taxon>Actinomadura</taxon>
    </lineage>
</organism>
<feature type="transmembrane region" description="Helical" evidence="1">
    <location>
        <begin position="96"/>
        <end position="114"/>
    </location>
</feature>
<name>A0ABP7WLP9_9ACTN</name>
<feature type="transmembrane region" description="Helical" evidence="1">
    <location>
        <begin position="46"/>
        <end position="65"/>
    </location>
</feature>
<dbReference type="InterPro" id="IPR006976">
    <property type="entry name" value="VanZ-like"/>
</dbReference>
<feature type="domain" description="VanZ-like" evidence="2">
    <location>
        <begin position="63"/>
        <end position="168"/>
    </location>
</feature>
<proteinExistence type="predicted"/>
<protein>
    <submittedName>
        <fullName evidence="3">VanZ family protein</fullName>
    </submittedName>
</protein>
<comment type="caution">
    <text evidence="3">The sequence shown here is derived from an EMBL/GenBank/DDBJ whole genome shotgun (WGS) entry which is preliminary data.</text>
</comment>
<dbReference type="Proteomes" id="UP001500683">
    <property type="component" value="Unassembled WGS sequence"/>
</dbReference>
<sequence length="181" mass="19551">MRDHQPVAQVWQSWGQVIVVSVLGLPLCAAVVWWRATAGHRGRGGRWLGAIAEVGLIAGTLPWLWMVMTPGSEPRSVRLVPLVDLYDVLRGSADTAVVQVVGNLLVFAALGFFLPLRWRLGATAVGVIACAGSVAIETAQWTLDLGRVSSADDVLINTLGAVLAALVSRPWWRRRRAEPVT</sequence>
<reference evidence="4" key="1">
    <citation type="journal article" date="2019" name="Int. J. Syst. Evol. Microbiol.">
        <title>The Global Catalogue of Microorganisms (GCM) 10K type strain sequencing project: providing services to taxonomists for standard genome sequencing and annotation.</title>
        <authorList>
            <consortium name="The Broad Institute Genomics Platform"/>
            <consortium name="The Broad Institute Genome Sequencing Center for Infectious Disease"/>
            <person name="Wu L."/>
            <person name="Ma J."/>
        </authorList>
    </citation>
    <scope>NUCLEOTIDE SEQUENCE [LARGE SCALE GENOMIC DNA]</scope>
    <source>
        <strain evidence="4">JCM 16702</strain>
    </source>
</reference>
<accession>A0ABP7WLP9</accession>
<dbReference type="Pfam" id="PF04892">
    <property type="entry name" value="VanZ"/>
    <property type="match status" value="1"/>
</dbReference>
<evidence type="ECO:0000313" key="4">
    <source>
        <dbReference type="Proteomes" id="UP001500683"/>
    </source>
</evidence>
<evidence type="ECO:0000256" key="1">
    <source>
        <dbReference type="SAM" id="Phobius"/>
    </source>
</evidence>
<keyword evidence="1" id="KW-0472">Membrane</keyword>
<feature type="transmembrane region" description="Helical" evidence="1">
    <location>
        <begin position="14"/>
        <end position="34"/>
    </location>
</feature>
<keyword evidence="1" id="KW-1133">Transmembrane helix</keyword>
<evidence type="ECO:0000313" key="3">
    <source>
        <dbReference type="EMBL" id="GAA4091739.1"/>
    </source>
</evidence>
<evidence type="ECO:0000259" key="2">
    <source>
        <dbReference type="Pfam" id="PF04892"/>
    </source>
</evidence>
<dbReference type="EMBL" id="BAAAZG010000047">
    <property type="protein sequence ID" value="GAA4091739.1"/>
    <property type="molecule type" value="Genomic_DNA"/>
</dbReference>
<gene>
    <name evidence="3" type="ORF">GCM10022214_61260</name>
</gene>
<feature type="transmembrane region" description="Helical" evidence="1">
    <location>
        <begin position="121"/>
        <end position="142"/>
    </location>
</feature>
<keyword evidence="4" id="KW-1185">Reference proteome</keyword>